<sequence>MDEEIEQLIVQVRADTAGFARDVSTMNTELEGSFAQGVERAGDVLGNALSSAIRRGSLDFEDLRRTALAIISDIADAAITSGLGGLFGGGGSSGLLGIGSSVLSALLGAPGRATGGPVVSGRAYRVGEQGPEYFVPASTGRIEPATGAPSRSDINLTIHVSDHGQGSAPDQLRRSGRQVARSIRSALVSRS</sequence>
<evidence type="ECO:0008006" key="4">
    <source>
        <dbReference type="Google" id="ProtNLM"/>
    </source>
</evidence>
<evidence type="ECO:0000313" key="3">
    <source>
        <dbReference type="Proteomes" id="UP000185192"/>
    </source>
</evidence>
<accession>A0A1N6CM24</accession>
<dbReference type="EMBL" id="FSQW01000001">
    <property type="protein sequence ID" value="SIN59623.1"/>
    <property type="molecule type" value="Genomic_DNA"/>
</dbReference>
<proteinExistence type="predicted"/>
<name>A0A1N6CM24_9SPHN</name>
<evidence type="ECO:0000256" key="1">
    <source>
        <dbReference type="SAM" id="MobiDB-lite"/>
    </source>
</evidence>
<gene>
    <name evidence="2" type="ORF">SAMN02745824_0152</name>
</gene>
<dbReference type="RefSeq" id="WP_074203270.1">
    <property type="nucleotide sequence ID" value="NZ_FSQW01000001.1"/>
</dbReference>
<dbReference type="Proteomes" id="UP000185192">
    <property type="component" value="Unassembled WGS sequence"/>
</dbReference>
<dbReference type="AlphaFoldDB" id="A0A1N6CM24"/>
<keyword evidence="3" id="KW-1185">Reference proteome</keyword>
<protein>
    <recommendedName>
        <fullName evidence="4">Tail tape measure protein</fullName>
    </recommendedName>
</protein>
<dbReference type="OrthoDB" id="7996304at2"/>
<reference evidence="3" key="1">
    <citation type="submission" date="2016-11" db="EMBL/GenBank/DDBJ databases">
        <authorList>
            <person name="Varghese N."/>
            <person name="Submissions S."/>
        </authorList>
    </citation>
    <scope>NUCLEOTIDE SEQUENCE [LARGE SCALE GENOMIC DNA]</scope>
    <source>
        <strain evidence="3">DSM 22363</strain>
    </source>
</reference>
<dbReference type="STRING" id="1123272.SAMN02745824_0152"/>
<feature type="region of interest" description="Disordered" evidence="1">
    <location>
        <begin position="162"/>
        <end position="191"/>
    </location>
</feature>
<evidence type="ECO:0000313" key="2">
    <source>
        <dbReference type="EMBL" id="SIN59623.1"/>
    </source>
</evidence>
<organism evidence="2 3">
    <name type="scientific">Parasphingorhabdus marina DSM 22363</name>
    <dbReference type="NCBI Taxonomy" id="1123272"/>
    <lineage>
        <taxon>Bacteria</taxon>
        <taxon>Pseudomonadati</taxon>
        <taxon>Pseudomonadota</taxon>
        <taxon>Alphaproteobacteria</taxon>
        <taxon>Sphingomonadales</taxon>
        <taxon>Sphingomonadaceae</taxon>
        <taxon>Parasphingorhabdus</taxon>
    </lineage>
</organism>